<dbReference type="RefSeq" id="YP_009819098.1">
    <property type="nucleotide sequence ID" value="NC_048146.1"/>
</dbReference>
<accession>A0A410TDT6</accession>
<gene>
    <name evidence="1" type="primary">53</name>
    <name evidence="1" type="ORF">SEA_ASAPAG_53</name>
</gene>
<dbReference type="GeneID" id="55010430"/>
<proteinExistence type="predicted"/>
<evidence type="ECO:0000313" key="2">
    <source>
        <dbReference type="Proteomes" id="UP000289785"/>
    </source>
</evidence>
<dbReference type="Proteomes" id="UP000289785">
    <property type="component" value="Segment"/>
</dbReference>
<name>A0A410TDT6_9CAUD</name>
<dbReference type="GO" id="GO:0003677">
    <property type="term" value="F:DNA binding"/>
    <property type="evidence" value="ECO:0007669"/>
    <property type="project" value="InterPro"/>
</dbReference>
<dbReference type="KEGG" id="vg:55010430"/>
<dbReference type="InterPro" id="IPR010982">
    <property type="entry name" value="Lambda_DNA-bd_dom_sf"/>
</dbReference>
<evidence type="ECO:0000313" key="1">
    <source>
        <dbReference type="EMBL" id="QAU07197.1"/>
    </source>
</evidence>
<sequence>MRLISKHAFREYMKFRGMTNESLAREAKCAVSTIAFLRSRGKAGRDSVGSDTAQRIERALNAPPGSLFSAQVIVAASSTNRRGVA</sequence>
<organism evidence="1 2">
    <name type="scientific">Gordonia phage Asapag</name>
    <dbReference type="NCBI Taxonomy" id="2507862"/>
    <lineage>
        <taxon>Viruses</taxon>
        <taxon>Duplodnaviria</taxon>
        <taxon>Heunggongvirae</taxon>
        <taxon>Uroviricota</taxon>
        <taxon>Caudoviricetes</taxon>
        <taxon>Langleyhallvirinae</taxon>
        <taxon>Getalongvirus</taxon>
        <taxon>Getalongvirus asapag</taxon>
    </lineage>
</organism>
<keyword evidence="2" id="KW-1185">Reference proteome</keyword>
<protein>
    <submittedName>
        <fullName evidence="1">Helix-turn-helix DNA binding protein</fullName>
    </submittedName>
</protein>
<dbReference type="EMBL" id="MK376961">
    <property type="protein sequence ID" value="QAU07197.1"/>
    <property type="molecule type" value="Genomic_DNA"/>
</dbReference>
<dbReference type="Gene3D" id="1.10.260.40">
    <property type="entry name" value="lambda repressor-like DNA-binding domains"/>
    <property type="match status" value="1"/>
</dbReference>
<reference evidence="1 2" key="1">
    <citation type="submission" date="2019-01" db="EMBL/GenBank/DDBJ databases">
        <authorList>
            <person name="Case A."/>
            <person name="Jordan N."/>
            <person name="Abdul-Shukar N."/>
            <person name="Baronian N."/>
            <person name="Bartlett E."/>
            <person name="Cordova J."/>
            <person name="Doering K."/>
            <person name="Downer L."/>
            <person name="Harrington M."/>
            <person name="Nillson B."/>
            <person name="Rencher J."/>
            <person name="Sandoval D."/>
            <person name="Weiss L."/>
            <person name="West E."/>
            <person name="Koga A.P."/>
            <person name="Garlena R.A."/>
            <person name="Russell D.A."/>
            <person name="Pope W.H."/>
            <person name="Jacobs-Sera D."/>
            <person name="Hatfull G.F."/>
        </authorList>
    </citation>
    <scope>NUCLEOTIDE SEQUENCE [LARGE SCALE GENOMIC DNA]</scope>
</reference>
<dbReference type="SUPFAM" id="SSF47413">
    <property type="entry name" value="lambda repressor-like DNA-binding domains"/>
    <property type="match status" value="1"/>
</dbReference>